<dbReference type="InterPro" id="IPR009225">
    <property type="entry name" value="Phage_head_completion_GpL"/>
</dbReference>
<evidence type="ECO:0000313" key="1">
    <source>
        <dbReference type="EMBL" id="AXF75329.1"/>
    </source>
</evidence>
<sequence length="150" mass="16356">MFRPGDDGFQHAVLTNDGFWPDLALDEFQRQRSIPPTIHQDTVKQALLAAVAEINPTLAAFVSRQQRKGYGSASDLPGPQMDGDNAVMAQYKKAVYARAKADLLGEFAAVSRREDNTNQDAPQTKASLLAEAALVLRNLKGRGRVGVHLI</sequence>
<dbReference type="Pfam" id="PF05926">
    <property type="entry name" value="Phage_GPL"/>
    <property type="match status" value="1"/>
</dbReference>
<dbReference type="EMBL" id="CP013970">
    <property type="protein sequence ID" value="AXF75329.1"/>
    <property type="molecule type" value="Genomic_DNA"/>
</dbReference>
<protein>
    <submittedName>
        <fullName evidence="1">Head completion protein</fullName>
    </submittedName>
</protein>
<gene>
    <name evidence="1" type="ORF">AV903_03185</name>
</gene>
<accession>A0A345CPG2</accession>
<organism evidence="1 2">
    <name type="scientific">Erwinia tracheiphila</name>
    <dbReference type="NCBI Taxonomy" id="65700"/>
    <lineage>
        <taxon>Bacteria</taxon>
        <taxon>Pseudomonadati</taxon>
        <taxon>Pseudomonadota</taxon>
        <taxon>Gammaproteobacteria</taxon>
        <taxon>Enterobacterales</taxon>
        <taxon>Erwiniaceae</taxon>
        <taxon>Erwinia</taxon>
    </lineage>
</organism>
<name>A0A345CPG2_9GAMM</name>
<dbReference type="RefSeq" id="WP_233478761.1">
    <property type="nucleotide sequence ID" value="NZ_CP013970.1"/>
</dbReference>
<evidence type="ECO:0000313" key="2">
    <source>
        <dbReference type="Proteomes" id="UP000264980"/>
    </source>
</evidence>
<proteinExistence type="predicted"/>
<reference evidence="1 2" key="1">
    <citation type="submission" date="2016-01" db="EMBL/GenBank/DDBJ databases">
        <authorList>
            <person name="Oliw E.H."/>
        </authorList>
    </citation>
    <scope>NUCLEOTIDE SEQUENCE [LARGE SCALE GENOMIC DNA]</scope>
    <source>
        <strain evidence="1 2">MDcuke</strain>
    </source>
</reference>
<dbReference type="AlphaFoldDB" id="A0A345CPG2"/>
<dbReference type="Proteomes" id="UP000264980">
    <property type="component" value="Chromosome"/>
</dbReference>